<protein>
    <submittedName>
        <fullName evidence="1">Capsule polysaccharide biosynthesis protein family</fullName>
    </submittedName>
</protein>
<dbReference type="AlphaFoldDB" id="Q2SYU6"/>
<dbReference type="GO" id="GO:0000271">
    <property type="term" value="P:polysaccharide biosynthetic process"/>
    <property type="evidence" value="ECO:0007669"/>
    <property type="project" value="InterPro"/>
</dbReference>
<evidence type="ECO:0000313" key="1">
    <source>
        <dbReference type="EMBL" id="ABC37536.1"/>
    </source>
</evidence>
<reference evidence="1 2" key="1">
    <citation type="journal article" date="2005" name="BMC Genomics">
        <title>Bacterial genome adaptation to niches: divergence of the potential virulence genes in three Burkholderia species of different survival strategies.</title>
        <authorList>
            <person name="Kim H.S."/>
            <person name="Schell M.A."/>
            <person name="Yu Y."/>
            <person name="Ulrich R.L."/>
            <person name="Sarria S.H."/>
            <person name="Nierman W.C."/>
            <person name="DeShazer D."/>
        </authorList>
    </citation>
    <scope>NUCLEOTIDE SEQUENCE [LARGE SCALE GENOMIC DNA]</scope>
    <source>
        <strain evidence="2">ATCC 700388 / DSM 13276 / CCUG 48851 / CIP 106301 / E264</strain>
    </source>
</reference>
<dbReference type="GO" id="GO:0015774">
    <property type="term" value="P:polysaccharide transport"/>
    <property type="evidence" value="ECO:0007669"/>
    <property type="project" value="InterPro"/>
</dbReference>
<dbReference type="InterPro" id="IPR007833">
    <property type="entry name" value="Capsule_polysaccharide_synth"/>
</dbReference>
<evidence type="ECO:0000313" key="2">
    <source>
        <dbReference type="Proteomes" id="UP000001930"/>
    </source>
</evidence>
<dbReference type="KEGG" id="bte:BTH_I1356"/>
<keyword evidence="2" id="KW-1185">Reference proteome</keyword>
<sequence>MALGAGLRSVYLRRGASVSGARDAPAAIRSDASIEVLNGQMASGLARADAAAVFAVMSGVFRRYCVSQCLMWNGQQLVCRAVAHACAAHGVPTKFVEISNLPDKLFVDRLGVNALSSISRNPAVIDGLPMPTEDEHRRWLARYEQYKSRPLPQSRTSSARKAVSAVNYALKLATQGVARKRLNTVRATNGASAPAQAKALTVKELSALRYVFLPLQVSGDTQIKLHSDVDNLKAIQLAFEHAANVSADLIVKLHPAECDAAVIDEVVRMQQVYHFDLVTSPTTDLIKHAHSVVTINSTVGLEALLYGKPVMSLGRCFYKEFDRVRLLKYIHAFLIDGIDYFGKEDIAPRAARNVFSMKH</sequence>
<dbReference type="Proteomes" id="UP000001930">
    <property type="component" value="Chromosome I"/>
</dbReference>
<dbReference type="EMBL" id="CP000086">
    <property type="protein sequence ID" value="ABC37536.1"/>
    <property type="molecule type" value="Genomic_DNA"/>
</dbReference>
<dbReference type="HOGENOM" id="CLU_057468_0_0_4"/>
<dbReference type="Pfam" id="PF05159">
    <property type="entry name" value="Capsule_synth"/>
    <property type="match status" value="1"/>
</dbReference>
<gene>
    <name evidence="1" type="ordered locus">BTH_I1356</name>
</gene>
<name>Q2SYU6_BURTA</name>
<accession>Q2SYU6</accession>
<organism evidence="1 2">
    <name type="scientific">Burkholderia thailandensis (strain ATCC 700388 / DSM 13276 / CCUG 48851 / CIP 106301 / E264)</name>
    <dbReference type="NCBI Taxonomy" id="271848"/>
    <lineage>
        <taxon>Bacteria</taxon>
        <taxon>Pseudomonadati</taxon>
        <taxon>Pseudomonadota</taxon>
        <taxon>Betaproteobacteria</taxon>
        <taxon>Burkholderiales</taxon>
        <taxon>Burkholderiaceae</taxon>
        <taxon>Burkholderia</taxon>
        <taxon>pseudomallei group</taxon>
    </lineage>
</organism>
<proteinExistence type="predicted"/>